<evidence type="ECO:0000259" key="2">
    <source>
        <dbReference type="Pfam" id="PF14368"/>
    </source>
</evidence>
<organism evidence="3 4">
    <name type="scientific">Linum trigynum</name>
    <dbReference type="NCBI Taxonomy" id="586398"/>
    <lineage>
        <taxon>Eukaryota</taxon>
        <taxon>Viridiplantae</taxon>
        <taxon>Streptophyta</taxon>
        <taxon>Embryophyta</taxon>
        <taxon>Tracheophyta</taxon>
        <taxon>Spermatophyta</taxon>
        <taxon>Magnoliopsida</taxon>
        <taxon>eudicotyledons</taxon>
        <taxon>Gunneridae</taxon>
        <taxon>Pentapetalae</taxon>
        <taxon>rosids</taxon>
        <taxon>fabids</taxon>
        <taxon>Malpighiales</taxon>
        <taxon>Linaceae</taxon>
        <taxon>Linum</taxon>
    </lineage>
</organism>
<reference evidence="3 4" key="1">
    <citation type="submission" date="2024-04" db="EMBL/GenBank/DDBJ databases">
        <authorList>
            <person name="Fracassetti M."/>
        </authorList>
    </citation>
    <scope>NUCLEOTIDE SEQUENCE [LARGE SCALE GENOMIC DNA]</scope>
</reference>
<dbReference type="InterPro" id="IPR016140">
    <property type="entry name" value="Bifunc_inhib/LTP/seed_store"/>
</dbReference>
<keyword evidence="4" id="KW-1185">Reference proteome</keyword>
<dbReference type="Gene3D" id="1.10.110.10">
    <property type="entry name" value="Plant lipid-transfer and hydrophobic proteins"/>
    <property type="match status" value="1"/>
</dbReference>
<feature type="domain" description="Bifunctional inhibitor/plant lipid transfer protein/seed storage helical" evidence="2">
    <location>
        <begin position="27"/>
        <end position="114"/>
    </location>
</feature>
<accession>A0AAV2CZZ1</accession>
<feature type="signal peptide" evidence="1">
    <location>
        <begin position="1"/>
        <end position="30"/>
    </location>
</feature>
<dbReference type="Pfam" id="PF14368">
    <property type="entry name" value="LTP_2"/>
    <property type="match status" value="1"/>
</dbReference>
<gene>
    <name evidence="3" type="ORF">LTRI10_LOCUS8806</name>
</gene>
<dbReference type="Proteomes" id="UP001497516">
    <property type="component" value="Chromosome 10"/>
</dbReference>
<dbReference type="SUPFAM" id="SSF47699">
    <property type="entry name" value="Bifunctional inhibitor/lipid-transfer protein/seed storage 2S albumin"/>
    <property type="match status" value="1"/>
</dbReference>
<feature type="chain" id="PRO_5043550590" description="Bifunctional inhibitor/plant lipid transfer protein/seed storage helical domain-containing protein" evidence="1">
    <location>
        <begin position="31"/>
        <end position="153"/>
    </location>
</feature>
<sequence length="153" mass="16841">MKNTMIITFSRVLLLIVTVVICLQASRSNAARPATDNQDSCADYKAAAVSCYDFIAQPADKSVPSDKCCSGLRDYKNKDLKNACSCSRTFMSQLDKPHVDKLEQQCTLNMETACKGCVYYISISSFSSFNSTIINVLLFHCLALCTAFNSVIC</sequence>
<proteinExistence type="predicted"/>
<dbReference type="InterPro" id="IPR036312">
    <property type="entry name" value="Bifun_inhib/LTP/seed_sf"/>
</dbReference>
<name>A0AAV2CZZ1_9ROSI</name>
<dbReference type="EMBL" id="OZ034814">
    <property type="protein sequence ID" value="CAL1361430.1"/>
    <property type="molecule type" value="Genomic_DNA"/>
</dbReference>
<protein>
    <recommendedName>
        <fullName evidence="2">Bifunctional inhibitor/plant lipid transfer protein/seed storage helical domain-containing protein</fullName>
    </recommendedName>
</protein>
<keyword evidence="1" id="KW-0732">Signal</keyword>
<evidence type="ECO:0000313" key="4">
    <source>
        <dbReference type="Proteomes" id="UP001497516"/>
    </source>
</evidence>
<evidence type="ECO:0000256" key="1">
    <source>
        <dbReference type="SAM" id="SignalP"/>
    </source>
</evidence>
<dbReference type="AlphaFoldDB" id="A0AAV2CZZ1"/>
<evidence type="ECO:0000313" key="3">
    <source>
        <dbReference type="EMBL" id="CAL1361430.1"/>
    </source>
</evidence>